<dbReference type="InterPro" id="IPR020846">
    <property type="entry name" value="MFS_dom"/>
</dbReference>
<dbReference type="SUPFAM" id="SSF103473">
    <property type="entry name" value="MFS general substrate transporter"/>
    <property type="match status" value="1"/>
</dbReference>
<keyword evidence="2" id="KW-0813">Transport</keyword>
<dbReference type="InterPro" id="IPR005828">
    <property type="entry name" value="MFS_sugar_transport-like"/>
</dbReference>
<keyword evidence="3 7" id="KW-0812">Transmembrane</keyword>
<evidence type="ECO:0000256" key="1">
    <source>
        <dbReference type="ARBA" id="ARBA00004141"/>
    </source>
</evidence>
<reference evidence="9" key="1">
    <citation type="submission" date="2018-12" db="EMBL/GenBank/DDBJ databases">
        <authorList>
            <person name="Syme R.A."/>
            <person name="Farfan-Caceres L."/>
            <person name="Lichtenzveig J."/>
        </authorList>
    </citation>
    <scope>NUCLEOTIDE SEQUENCE</scope>
    <source>
        <strain evidence="9">Al4</strain>
    </source>
</reference>
<feature type="transmembrane region" description="Helical" evidence="7">
    <location>
        <begin position="368"/>
        <end position="398"/>
    </location>
</feature>
<feature type="transmembrane region" description="Helical" evidence="7">
    <location>
        <begin position="533"/>
        <end position="553"/>
    </location>
</feature>
<dbReference type="Proteomes" id="UP000651452">
    <property type="component" value="Unassembled WGS sequence"/>
</dbReference>
<evidence type="ECO:0000259" key="8">
    <source>
        <dbReference type="PROSITE" id="PS50850"/>
    </source>
</evidence>
<dbReference type="Pfam" id="PF00083">
    <property type="entry name" value="Sugar_tr"/>
    <property type="match status" value="1"/>
</dbReference>
<evidence type="ECO:0000256" key="3">
    <source>
        <dbReference type="ARBA" id="ARBA00022692"/>
    </source>
</evidence>
<keyword evidence="4 7" id="KW-1133">Transmembrane helix</keyword>
<keyword evidence="10" id="KW-1185">Reference proteome</keyword>
<evidence type="ECO:0000256" key="4">
    <source>
        <dbReference type="ARBA" id="ARBA00022989"/>
    </source>
</evidence>
<feature type="compositionally biased region" description="Basic and acidic residues" evidence="6">
    <location>
        <begin position="10"/>
        <end position="20"/>
    </location>
</feature>
<proteinExistence type="predicted"/>
<evidence type="ECO:0000313" key="9">
    <source>
        <dbReference type="EMBL" id="KAF9696684.1"/>
    </source>
</evidence>
<dbReference type="GO" id="GO:0022857">
    <property type="term" value="F:transmembrane transporter activity"/>
    <property type="evidence" value="ECO:0007669"/>
    <property type="project" value="InterPro"/>
</dbReference>
<reference evidence="9" key="2">
    <citation type="submission" date="2020-09" db="EMBL/GenBank/DDBJ databases">
        <title>Reference genome assembly for Australian Ascochyta lentis isolate Al4.</title>
        <authorList>
            <person name="Lee R.C."/>
            <person name="Farfan-Caceres L.M."/>
            <person name="Debler J.W."/>
            <person name="Williams A.H."/>
            <person name="Henares B.M."/>
        </authorList>
    </citation>
    <scope>NUCLEOTIDE SEQUENCE</scope>
    <source>
        <strain evidence="9">Al4</strain>
    </source>
</reference>
<feature type="transmembrane region" description="Helical" evidence="7">
    <location>
        <begin position="80"/>
        <end position="108"/>
    </location>
</feature>
<evidence type="ECO:0000313" key="10">
    <source>
        <dbReference type="Proteomes" id="UP000651452"/>
    </source>
</evidence>
<feature type="transmembrane region" description="Helical" evidence="7">
    <location>
        <begin position="206"/>
        <end position="230"/>
    </location>
</feature>
<dbReference type="PANTHER" id="PTHR23511">
    <property type="entry name" value="SYNAPTIC VESICLE GLYCOPROTEIN 2"/>
    <property type="match status" value="1"/>
</dbReference>
<feature type="transmembrane region" description="Helical" evidence="7">
    <location>
        <begin position="170"/>
        <end position="194"/>
    </location>
</feature>
<feature type="transmembrane region" description="Helical" evidence="7">
    <location>
        <begin position="147"/>
        <end position="164"/>
    </location>
</feature>
<feature type="domain" description="Major facilitator superfamily (MFS) profile" evidence="8">
    <location>
        <begin position="82"/>
        <end position="556"/>
    </location>
</feature>
<sequence>MASQNSGEFTHVDEKKDSPIRSHDDVQVPIYNDLETASSEDLSIGAILRGTAAKPLNTFEKKAALINVELDKFGLGRYQICIWFLCGFGYFLDLAWSQGVGLVSTAIYQEMNVADADTGIIFACANAGLALGALGFGLAVDIIGRKWAFNLTCLITSIFGLLLAAPKFNYGAICGIYFLASLGLGGNIPIDATIALEFLPQNRRYFVALLSMWQPIGVVAASAIALGTAAKWRCDPELLSCKAVASGEPCCTVDSNMGWRYNLIILGVMTLVIFCLRYFVFSFHESPKFLLSRGREAEAIEVLHKIAKFNRAPPPTLTLEHLAAIDAMDGVVHEEAPTNLTRAEKNKRVLKSFGTEIARLKGIFTNKLSCLIFVLLGVAYMGDYWSFNLAGSFLPIILLRNNVDNGRGSVVDTYQQYLIIYSPGIIGAALALASIQLPLLGRKWSLVFSAVCQGLAMAMYTQVENTAGFVGLNALEYIMQTYFNAVLYASAPELFDTSYRGSVSGMLSCLGRLAGIVAPYAGSQLLANQSSGILWLGAGGIWLSALMMVFLPVEMRNRQMF</sequence>
<gene>
    <name evidence="9" type="ORF">EKO04_005452</name>
</gene>
<feature type="transmembrane region" description="Helical" evidence="7">
    <location>
        <begin position="469"/>
        <end position="491"/>
    </location>
</feature>
<feature type="region of interest" description="Disordered" evidence="6">
    <location>
        <begin position="1"/>
        <end position="20"/>
    </location>
</feature>
<dbReference type="AlphaFoldDB" id="A0A8H7MHM5"/>
<name>A0A8H7MHM5_9PLEO</name>
<evidence type="ECO:0000256" key="2">
    <source>
        <dbReference type="ARBA" id="ARBA00022448"/>
    </source>
</evidence>
<evidence type="ECO:0000256" key="7">
    <source>
        <dbReference type="SAM" id="Phobius"/>
    </source>
</evidence>
<organism evidence="9 10">
    <name type="scientific">Ascochyta lentis</name>
    <dbReference type="NCBI Taxonomy" id="205686"/>
    <lineage>
        <taxon>Eukaryota</taxon>
        <taxon>Fungi</taxon>
        <taxon>Dikarya</taxon>
        <taxon>Ascomycota</taxon>
        <taxon>Pezizomycotina</taxon>
        <taxon>Dothideomycetes</taxon>
        <taxon>Pleosporomycetidae</taxon>
        <taxon>Pleosporales</taxon>
        <taxon>Pleosporineae</taxon>
        <taxon>Didymellaceae</taxon>
        <taxon>Ascochyta</taxon>
    </lineage>
</organism>
<dbReference type="GO" id="GO:0016020">
    <property type="term" value="C:membrane"/>
    <property type="evidence" value="ECO:0007669"/>
    <property type="project" value="UniProtKB-SubCell"/>
</dbReference>
<dbReference type="EMBL" id="RZGK01000009">
    <property type="protein sequence ID" value="KAF9696684.1"/>
    <property type="molecule type" value="Genomic_DNA"/>
</dbReference>
<keyword evidence="5 7" id="KW-0472">Membrane</keyword>
<feature type="transmembrane region" description="Helical" evidence="7">
    <location>
        <begin position="263"/>
        <end position="283"/>
    </location>
</feature>
<feature type="transmembrane region" description="Helical" evidence="7">
    <location>
        <begin position="120"/>
        <end position="140"/>
    </location>
</feature>
<dbReference type="PANTHER" id="PTHR23511:SF3">
    <property type="entry name" value="MAJOR FACILITATOR SUPERFAMILY (MFS) PROFILE DOMAIN-CONTAINING PROTEIN"/>
    <property type="match status" value="1"/>
</dbReference>
<dbReference type="PROSITE" id="PS50850">
    <property type="entry name" value="MFS"/>
    <property type="match status" value="1"/>
</dbReference>
<protein>
    <recommendedName>
        <fullName evidence="8">Major facilitator superfamily (MFS) profile domain-containing protein</fullName>
    </recommendedName>
</protein>
<dbReference type="OrthoDB" id="4139357at2759"/>
<comment type="subcellular location">
    <subcellularLocation>
        <location evidence="1">Membrane</location>
        <topology evidence="1">Multi-pass membrane protein</topology>
    </subcellularLocation>
</comment>
<accession>A0A8H7MHM5</accession>
<dbReference type="Gene3D" id="1.20.1250.20">
    <property type="entry name" value="MFS general substrate transporter like domains"/>
    <property type="match status" value="1"/>
</dbReference>
<evidence type="ECO:0000256" key="6">
    <source>
        <dbReference type="SAM" id="MobiDB-lite"/>
    </source>
</evidence>
<dbReference type="InterPro" id="IPR036259">
    <property type="entry name" value="MFS_trans_sf"/>
</dbReference>
<comment type="caution">
    <text evidence="9">The sequence shown here is derived from an EMBL/GenBank/DDBJ whole genome shotgun (WGS) entry which is preliminary data.</text>
</comment>
<feature type="transmembrane region" description="Helical" evidence="7">
    <location>
        <begin position="418"/>
        <end position="437"/>
    </location>
</feature>
<evidence type="ECO:0000256" key="5">
    <source>
        <dbReference type="ARBA" id="ARBA00023136"/>
    </source>
</evidence>